<dbReference type="KEGG" id="fox:FOXG_20923"/>
<name>A0A0J9VSQ3_FUSO4</name>
<dbReference type="EMBL" id="DS231713">
    <property type="protein sequence ID" value="KNB13786.1"/>
    <property type="molecule type" value="Genomic_DNA"/>
</dbReference>
<dbReference type="Gene3D" id="1.10.20.10">
    <property type="entry name" value="Histone, subunit A"/>
    <property type="match status" value="1"/>
</dbReference>
<evidence type="ECO:0000256" key="2">
    <source>
        <dbReference type="ARBA" id="ARBA00004286"/>
    </source>
</evidence>
<evidence type="ECO:0000313" key="8">
    <source>
        <dbReference type="EMBL" id="KNB13786.1"/>
    </source>
</evidence>
<dbReference type="InterPro" id="IPR009072">
    <property type="entry name" value="Histone-fold"/>
</dbReference>
<sequence length="102" mass="11417">MPTIPSHGGPRGMLPTYTGGNVIPYHNKTHGNRCAPGNTLLQGRRRHRKVLRDSIYGITKPAIRRLARRGGVKRISEGIYNEIRRALKERLETASSLAILFC</sequence>
<evidence type="ECO:0000256" key="6">
    <source>
        <dbReference type="ARBA" id="ARBA00023242"/>
    </source>
</evidence>
<dbReference type="CDD" id="cd22912">
    <property type="entry name" value="HFD_H4"/>
    <property type="match status" value="1"/>
</dbReference>
<comment type="similarity">
    <text evidence="3">Belongs to the histone H4 family.</text>
</comment>
<dbReference type="GO" id="GO:0005634">
    <property type="term" value="C:nucleus"/>
    <property type="evidence" value="ECO:0007669"/>
    <property type="project" value="UniProtKB-SubCell"/>
</dbReference>
<evidence type="ECO:0000256" key="3">
    <source>
        <dbReference type="ARBA" id="ARBA00006564"/>
    </source>
</evidence>
<evidence type="ECO:0000313" key="9">
    <source>
        <dbReference type="EMBL" id="KNB15563.1"/>
    </source>
</evidence>
<keyword evidence="6" id="KW-0539">Nucleus</keyword>
<dbReference type="GeneID" id="28961629"/>
<dbReference type="KEGG" id="fox:FOXG_21379"/>
<evidence type="ECO:0000256" key="7">
    <source>
        <dbReference type="ARBA" id="ARBA00023269"/>
    </source>
</evidence>
<dbReference type="Proteomes" id="UP000009097">
    <property type="component" value="Unassembled WGS sequence"/>
</dbReference>
<dbReference type="AlphaFoldDB" id="A0A0J9VSQ3"/>
<reference evidence="8" key="2">
    <citation type="journal article" date="2010" name="Nature">
        <title>Comparative genomics reveals mobile pathogenicity chromosomes in Fusarium.</title>
        <authorList>
            <person name="Ma L.J."/>
            <person name="van der Does H.C."/>
            <person name="Borkovich K.A."/>
            <person name="Coleman J.J."/>
            <person name="Daboussi M.J."/>
            <person name="Di Pietro A."/>
            <person name="Dufresne M."/>
            <person name="Freitag M."/>
            <person name="Grabherr M."/>
            <person name="Henrissat B."/>
            <person name="Houterman P.M."/>
            <person name="Kang S."/>
            <person name="Shim W.B."/>
            <person name="Woloshuk C."/>
            <person name="Xie X."/>
            <person name="Xu J.R."/>
            <person name="Antoniw J."/>
            <person name="Baker S.E."/>
            <person name="Bluhm B.H."/>
            <person name="Breakspear A."/>
            <person name="Brown D.W."/>
            <person name="Butchko R.A."/>
            <person name="Chapman S."/>
            <person name="Coulson R."/>
            <person name="Coutinho P.M."/>
            <person name="Danchin E.G."/>
            <person name="Diener A."/>
            <person name="Gale L.R."/>
            <person name="Gardiner D.M."/>
            <person name="Goff S."/>
            <person name="Hammond-Kosack K.E."/>
            <person name="Hilburn K."/>
            <person name="Hua-Van A."/>
            <person name="Jonkers W."/>
            <person name="Kazan K."/>
            <person name="Kodira C.D."/>
            <person name="Koehrsen M."/>
            <person name="Kumar L."/>
            <person name="Lee Y.H."/>
            <person name="Li L."/>
            <person name="Manners J.M."/>
            <person name="Miranda-Saavedra D."/>
            <person name="Mukherjee M."/>
            <person name="Park G."/>
            <person name="Park J."/>
            <person name="Park S.Y."/>
            <person name="Proctor R.H."/>
            <person name="Regev A."/>
            <person name="Ruiz-Roldan M.C."/>
            <person name="Sain D."/>
            <person name="Sakthikumar S."/>
            <person name="Sykes S."/>
            <person name="Schwartz D.C."/>
            <person name="Turgeon B.G."/>
            <person name="Wapinski I."/>
            <person name="Yoder O."/>
            <person name="Young S."/>
            <person name="Zeng Q."/>
            <person name="Zhou S."/>
            <person name="Galagan J."/>
            <person name="Cuomo C.A."/>
            <person name="Kistler H.C."/>
            <person name="Rep M."/>
        </authorList>
    </citation>
    <scope>NUCLEOTIDE SEQUENCE [LARGE SCALE GENOMIC DNA]</scope>
    <source>
        <strain evidence="8">4287</strain>
    </source>
</reference>
<dbReference type="PANTHER" id="PTHR10484">
    <property type="entry name" value="HISTONE H4"/>
    <property type="match status" value="1"/>
</dbReference>
<dbReference type="InterPro" id="IPR001951">
    <property type="entry name" value="Histone_H4"/>
</dbReference>
<organism evidence="8 10">
    <name type="scientific">Fusarium oxysporum f. sp. lycopersici (strain 4287 / CBS 123668 / FGSC 9935 / NRRL 34936)</name>
    <name type="common">Fusarium vascular wilt of tomato</name>
    <dbReference type="NCBI Taxonomy" id="426428"/>
    <lineage>
        <taxon>Eukaryota</taxon>
        <taxon>Fungi</taxon>
        <taxon>Dikarya</taxon>
        <taxon>Ascomycota</taxon>
        <taxon>Pezizomycotina</taxon>
        <taxon>Sordariomycetes</taxon>
        <taxon>Hypocreomycetidae</taxon>
        <taxon>Hypocreales</taxon>
        <taxon>Nectriaceae</taxon>
        <taxon>Fusarium</taxon>
        <taxon>Fusarium oxysporum species complex</taxon>
    </lineage>
</organism>
<keyword evidence="7" id="KW-0544">Nucleosome core</keyword>
<evidence type="ECO:0008006" key="11">
    <source>
        <dbReference type="Google" id="ProtNLM"/>
    </source>
</evidence>
<evidence type="ECO:0000313" key="10">
    <source>
        <dbReference type="Proteomes" id="UP000009097"/>
    </source>
</evidence>
<gene>
    <name evidence="8" type="ORF">FOXG_20923</name>
    <name evidence="9" type="ORF">FOXG_21379</name>
</gene>
<evidence type="ECO:0000256" key="1">
    <source>
        <dbReference type="ARBA" id="ARBA00004123"/>
    </source>
</evidence>
<comment type="subcellular location">
    <subcellularLocation>
        <location evidence="2">Chromosome</location>
    </subcellularLocation>
    <subcellularLocation>
        <location evidence="1">Nucleus</location>
    </subcellularLocation>
</comment>
<dbReference type="GeneID" id="28962085"/>
<evidence type="ECO:0000256" key="4">
    <source>
        <dbReference type="ARBA" id="ARBA00022454"/>
    </source>
</evidence>
<dbReference type="GO" id="GO:0003677">
    <property type="term" value="F:DNA binding"/>
    <property type="evidence" value="ECO:0007669"/>
    <property type="project" value="UniProtKB-KW"/>
</dbReference>
<dbReference type="EMBL" id="DS231716">
    <property type="protein sequence ID" value="KNB15563.1"/>
    <property type="molecule type" value="Genomic_DNA"/>
</dbReference>
<dbReference type="VEuPathDB" id="FungiDB:FOXG_21379"/>
<dbReference type="RefSeq" id="XP_018253608.1">
    <property type="nucleotide sequence ID" value="XM_018401713.1"/>
</dbReference>
<accession>A0A0J9VSQ3</accession>
<keyword evidence="4" id="KW-0158">Chromosome</keyword>
<dbReference type="PRINTS" id="PR00623">
    <property type="entry name" value="HISTONEH4"/>
</dbReference>
<dbReference type="GO" id="GO:0000786">
    <property type="term" value="C:nucleosome"/>
    <property type="evidence" value="ECO:0007669"/>
    <property type="project" value="UniProtKB-KW"/>
</dbReference>
<dbReference type="VEuPathDB" id="FungiDB:FOXG_20923"/>
<dbReference type="GO" id="GO:0030527">
    <property type="term" value="F:structural constituent of chromatin"/>
    <property type="evidence" value="ECO:0007669"/>
    <property type="project" value="InterPro"/>
</dbReference>
<dbReference type="RefSeq" id="XP_018251831.1">
    <property type="nucleotide sequence ID" value="XM_018401249.1"/>
</dbReference>
<dbReference type="GO" id="GO:0046982">
    <property type="term" value="F:protein heterodimerization activity"/>
    <property type="evidence" value="ECO:0007669"/>
    <property type="project" value="InterPro"/>
</dbReference>
<reference evidence="8" key="1">
    <citation type="submission" date="2007-04" db="EMBL/GenBank/DDBJ databases">
        <authorList>
            <consortium name="The Broad Institute Genome Sequencing Platform"/>
            <person name="Birren B."/>
            <person name="Lander E."/>
            <person name="Galagan J."/>
            <person name="Nusbaum C."/>
            <person name="Devon K."/>
            <person name="Ma L.-J."/>
            <person name="Jaffe D."/>
            <person name="Butler J."/>
            <person name="Alvarez P."/>
            <person name="Gnerre S."/>
            <person name="Grabherr M."/>
            <person name="Kleber M."/>
            <person name="Mauceli E."/>
            <person name="Brockman W."/>
            <person name="MacCallum I.A."/>
            <person name="Young S."/>
            <person name="LaButti K."/>
            <person name="DeCaprio D."/>
            <person name="Crawford M."/>
            <person name="Koehrsen M."/>
            <person name="Engels R."/>
            <person name="Montgomery P."/>
            <person name="Pearson M."/>
            <person name="Howarth C."/>
            <person name="Larson L."/>
            <person name="White J."/>
            <person name="O'Leary S."/>
            <person name="Kodira C."/>
            <person name="Zeng Q."/>
            <person name="Yandava C."/>
            <person name="Alvarado L."/>
            <person name="Kistler C."/>
            <person name="Shim W.-B."/>
            <person name="Kang S."/>
            <person name="Woloshuk C."/>
        </authorList>
    </citation>
    <scope>NUCLEOTIDE SEQUENCE</scope>
    <source>
        <strain evidence="8">4287</strain>
    </source>
</reference>
<evidence type="ECO:0000256" key="5">
    <source>
        <dbReference type="ARBA" id="ARBA00023125"/>
    </source>
</evidence>
<proteinExistence type="inferred from homology"/>
<dbReference type="OrthoDB" id="3919494at2759"/>
<keyword evidence="5" id="KW-0238">DNA-binding</keyword>
<protein>
    <recommendedName>
        <fullName evidence="11">Histone H4</fullName>
    </recommendedName>
</protein>
<dbReference type="SUPFAM" id="SSF47113">
    <property type="entry name" value="Histone-fold"/>
    <property type="match status" value="1"/>
</dbReference>